<keyword evidence="1" id="KW-0472">Membrane</keyword>
<evidence type="ECO:0000256" key="1">
    <source>
        <dbReference type="SAM" id="Phobius"/>
    </source>
</evidence>
<keyword evidence="1" id="KW-1133">Transmembrane helix</keyword>
<evidence type="ECO:0000313" key="3">
    <source>
        <dbReference type="Proteomes" id="UP000095488"/>
    </source>
</evidence>
<accession>A0ABM9UMD8</accession>
<feature type="transmembrane region" description="Helical" evidence="1">
    <location>
        <begin position="51"/>
        <end position="72"/>
    </location>
</feature>
<organism evidence="2 3">
    <name type="scientific">Sarcina ventriculi</name>
    <name type="common">Clostridium ventriculi</name>
    <dbReference type="NCBI Taxonomy" id="1267"/>
    <lineage>
        <taxon>Bacteria</taxon>
        <taxon>Bacillati</taxon>
        <taxon>Bacillota</taxon>
        <taxon>Clostridia</taxon>
        <taxon>Eubacteriales</taxon>
        <taxon>Clostridiaceae</taxon>
        <taxon>Sarcina</taxon>
    </lineage>
</organism>
<feature type="transmembrane region" description="Helical" evidence="1">
    <location>
        <begin position="78"/>
        <end position="98"/>
    </location>
</feature>
<evidence type="ECO:0008006" key="4">
    <source>
        <dbReference type="Google" id="ProtNLM"/>
    </source>
</evidence>
<reference evidence="2 3" key="1">
    <citation type="submission" date="2015-09" db="EMBL/GenBank/DDBJ databases">
        <authorList>
            <consortium name="Pathogen Informatics"/>
        </authorList>
    </citation>
    <scope>NUCLEOTIDE SEQUENCE [LARGE SCALE GENOMIC DNA]</scope>
    <source>
        <strain evidence="2 3">2789STDY5834858</strain>
    </source>
</reference>
<dbReference type="RefSeq" id="WP_055257290.1">
    <property type="nucleotide sequence ID" value="NZ_BCMV01000062.1"/>
</dbReference>
<keyword evidence="3" id="KW-1185">Reference proteome</keyword>
<dbReference type="Proteomes" id="UP000095488">
    <property type="component" value="Unassembled WGS sequence"/>
</dbReference>
<dbReference type="EMBL" id="CYZR01000001">
    <property type="protein sequence ID" value="CUN51800.1"/>
    <property type="molecule type" value="Genomic_DNA"/>
</dbReference>
<keyword evidence="1" id="KW-0812">Transmembrane</keyword>
<feature type="transmembrane region" description="Helical" evidence="1">
    <location>
        <begin position="119"/>
        <end position="137"/>
    </location>
</feature>
<comment type="caution">
    <text evidence="2">The sequence shown here is derived from an EMBL/GenBank/DDBJ whole genome shotgun (WGS) entry which is preliminary data.</text>
</comment>
<protein>
    <recommendedName>
        <fullName evidence="4">TRASH domain-containing protein</fullName>
    </recommendedName>
</protein>
<evidence type="ECO:0000313" key="2">
    <source>
        <dbReference type="EMBL" id="CUN51800.1"/>
    </source>
</evidence>
<name>A0ABM9UMD8_SARVE</name>
<proteinExistence type="predicted"/>
<gene>
    <name evidence="2" type="ORF">ERS852473_00404</name>
</gene>
<sequence length="143" mass="16404">MICTYCGKDIKDLDNLKTLEYEEDKVLVCSDKCANDFRKYKKISESNRIKFLGLTILNSVIAIILYIIGLFFNDILDVIATFYIFESIGVVSLKYPHVSISKVKNYGMTNGTKVVKKRGIILLVLGFLVSIGMFFFIREFKFI</sequence>